<dbReference type="STRING" id="660517.SAMN04487946_104229"/>
<keyword evidence="4" id="KW-1015">Disulfide bond</keyword>
<feature type="binding site" evidence="3">
    <location>
        <position position="184"/>
    </location>
    <ligand>
        <name>Cu cation</name>
        <dbReference type="ChEBI" id="CHEBI:23378"/>
    </ligand>
</feature>
<dbReference type="RefSeq" id="WP_089766792.1">
    <property type="nucleotide sequence ID" value="NZ_FNPB01000004.1"/>
</dbReference>
<dbReference type="PANTHER" id="PTHR12151:SF25">
    <property type="entry name" value="LINALOOL DEHYDRATASE_ISOMERASE DOMAIN-CONTAINING PROTEIN"/>
    <property type="match status" value="1"/>
</dbReference>
<dbReference type="GO" id="GO:0046872">
    <property type="term" value="F:metal ion binding"/>
    <property type="evidence" value="ECO:0007669"/>
    <property type="project" value="UniProtKB-KW"/>
</dbReference>
<evidence type="ECO:0000256" key="1">
    <source>
        <dbReference type="ARBA" id="ARBA00010996"/>
    </source>
</evidence>
<sequence>MRRRTYLSGVAAAGVFGTAGCLGLGDANPDVALSEPDREYESEDLPYPAWGQRVPDVTLPAAIDDRAVAVRDVETPTLLTFFYSHCNTVCPVLIQTMRSVQAHAIENGYESEVAFLPTTFDPQRDDAERLRTYGEKMNVALDAGDWHFLRPESKARAKSVVQAQFGVNFQRTHPEDMEMYMFTHSALTFLVNGDGYVERAYRTKQPQAEQIIDDLATVRKR</sequence>
<comment type="similarity">
    <text evidence="1">Belongs to the SCO1/2 family.</text>
</comment>
<dbReference type="Gene3D" id="3.40.30.10">
    <property type="entry name" value="Glutaredoxin"/>
    <property type="match status" value="1"/>
</dbReference>
<dbReference type="CDD" id="cd02968">
    <property type="entry name" value="SCO"/>
    <property type="match status" value="1"/>
</dbReference>
<dbReference type="PROSITE" id="PS51257">
    <property type="entry name" value="PROKAR_LIPOPROTEIN"/>
    <property type="match status" value="1"/>
</dbReference>
<dbReference type="InterPro" id="IPR036249">
    <property type="entry name" value="Thioredoxin-like_sf"/>
</dbReference>
<evidence type="ECO:0000256" key="3">
    <source>
        <dbReference type="PIRSR" id="PIRSR603782-1"/>
    </source>
</evidence>
<dbReference type="AlphaFoldDB" id="A0A1H3FX43"/>
<name>A0A1H3FX43_9EURY</name>
<keyword evidence="3" id="KW-0479">Metal-binding</keyword>
<evidence type="ECO:0000313" key="7">
    <source>
        <dbReference type="Proteomes" id="UP000199170"/>
    </source>
</evidence>
<dbReference type="PROSITE" id="PS51352">
    <property type="entry name" value="THIOREDOXIN_2"/>
    <property type="match status" value="1"/>
</dbReference>
<reference evidence="7" key="1">
    <citation type="submission" date="2016-10" db="EMBL/GenBank/DDBJ databases">
        <authorList>
            <person name="Varghese N."/>
            <person name="Submissions S."/>
        </authorList>
    </citation>
    <scope>NUCLEOTIDE SEQUENCE [LARGE SCALE GENOMIC DNA]</scope>
    <source>
        <strain evidence="7">CGMCC 1.10118</strain>
    </source>
</reference>
<keyword evidence="7" id="KW-1185">Reference proteome</keyword>
<evidence type="ECO:0000256" key="4">
    <source>
        <dbReference type="PIRSR" id="PIRSR603782-2"/>
    </source>
</evidence>
<evidence type="ECO:0000259" key="5">
    <source>
        <dbReference type="PROSITE" id="PS51352"/>
    </source>
</evidence>
<dbReference type="InterPro" id="IPR013766">
    <property type="entry name" value="Thioredoxin_domain"/>
</dbReference>
<organism evidence="6 7">
    <name type="scientific">Halobellus clavatus</name>
    <dbReference type="NCBI Taxonomy" id="660517"/>
    <lineage>
        <taxon>Archaea</taxon>
        <taxon>Methanobacteriati</taxon>
        <taxon>Methanobacteriota</taxon>
        <taxon>Stenosarchaea group</taxon>
        <taxon>Halobacteria</taxon>
        <taxon>Halobacteriales</taxon>
        <taxon>Haloferacaceae</taxon>
        <taxon>Halobellus</taxon>
    </lineage>
</organism>
<feature type="domain" description="Thioredoxin" evidence="5">
    <location>
        <begin position="48"/>
        <end position="220"/>
    </location>
</feature>
<dbReference type="Proteomes" id="UP000199170">
    <property type="component" value="Unassembled WGS sequence"/>
</dbReference>
<dbReference type="PANTHER" id="PTHR12151">
    <property type="entry name" value="ELECTRON TRANSPORT PROTIN SCO1/SENC FAMILY MEMBER"/>
    <property type="match status" value="1"/>
</dbReference>
<dbReference type="OrthoDB" id="27579at2157"/>
<accession>A0A1H3FX43</accession>
<proteinExistence type="inferred from homology"/>
<evidence type="ECO:0000313" key="6">
    <source>
        <dbReference type="EMBL" id="SDX95652.1"/>
    </source>
</evidence>
<protein>
    <submittedName>
        <fullName evidence="6">Protein SCO1/2</fullName>
    </submittedName>
</protein>
<feature type="binding site" evidence="3">
    <location>
        <position position="86"/>
    </location>
    <ligand>
        <name>Cu cation</name>
        <dbReference type="ChEBI" id="CHEBI:23378"/>
    </ligand>
</feature>
<dbReference type="EMBL" id="FNPB01000004">
    <property type="protein sequence ID" value="SDX95652.1"/>
    <property type="molecule type" value="Genomic_DNA"/>
</dbReference>
<gene>
    <name evidence="6" type="ORF">SAMN04487946_104229</name>
</gene>
<feature type="disulfide bond" description="Redox-active" evidence="4">
    <location>
        <begin position="86"/>
        <end position="90"/>
    </location>
</feature>
<dbReference type="SUPFAM" id="SSF52833">
    <property type="entry name" value="Thioredoxin-like"/>
    <property type="match status" value="1"/>
</dbReference>
<evidence type="ECO:0000256" key="2">
    <source>
        <dbReference type="ARBA" id="ARBA00023008"/>
    </source>
</evidence>
<feature type="binding site" evidence="3">
    <location>
        <position position="90"/>
    </location>
    <ligand>
        <name>Cu cation</name>
        <dbReference type="ChEBI" id="CHEBI:23378"/>
    </ligand>
</feature>
<keyword evidence="2 3" id="KW-0186">Copper</keyword>
<dbReference type="Pfam" id="PF02630">
    <property type="entry name" value="SCO1-SenC"/>
    <property type="match status" value="1"/>
</dbReference>
<dbReference type="InterPro" id="IPR003782">
    <property type="entry name" value="SCO1/SenC"/>
</dbReference>